<organism evidence="1 2">
    <name type="scientific">Apostasia shenzhenica</name>
    <dbReference type="NCBI Taxonomy" id="1088818"/>
    <lineage>
        <taxon>Eukaryota</taxon>
        <taxon>Viridiplantae</taxon>
        <taxon>Streptophyta</taxon>
        <taxon>Embryophyta</taxon>
        <taxon>Tracheophyta</taxon>
        <taxon>Spermatophyta</taxon>
        <taxon>Magnoliopsida</taxon>
        <taxon>Liliopsida</taxon>
        <taxon>Asparagales</taxon>
        <taxon>Orchidaceae</taxon>
        <taxon>Apostasioideae</taxon>
        <taxon>Apostasia</taxon>
    </lineage>
</organism>
<proteinExistence type="predicted"/>
<keyword evidence="2" id="KW-1185">Reference proteome</keyword>
<accession>A0A2I0A590</accession>
<reference evidence="1 2" key="1">
    <citation type="journal article" date="2017" name="Nature">
        <title>The Apostasia genome and the evolution of orchids.</title>
        <authorList>
            <person name="Zhang G.Q."/>
            <person name="Liu K.W."/>
            <person name="Li Z."/>
            <person name="Lohaus R."/>
            <person name="Hsiao Y.Y."/>
            <person name="Niu S.C."/>
            <person name="Wang J.Y."/>
            <person name="Lin Y.C."/>
            <person name="Xu Q."/>
            <person name="Chen L.J."/>
            <person name="Yoshida K."/>
            <person name="Fujiwara S."/>
            <person name="Wang Z.W."/>
            <person name="Zhang Y.Q."/>
            <person name="Mitsuda N."/>
            <person name="Wang M."/>
            <person name="Liu G.H."/>
            <person name="Pecoraro L."/>
            <person name="Huang H.X."/>
            <person name="Xiao X.J."/>
            <person name="Lin M."/>
            <person name="Wu X.Y."/>
            <person name="Wu W.L."/>
            <person name="Chen Y.Y."/>
            <person name="Chang S.B."/>
            <person name="Sakamoto S."/>
            <person name="Ohme-Takagi M."/>
            <person name="Yagi M."/>
            <person name="Zeng S.J."/>
            <person name="Shen C.Y."/>
            <person name="Yeh C.M."/>
            <person name="Luo Y.B."/>
            <person name="Tsai W.C."/>
            <person name="Van de Peer Y."/>
            <person name="Liu Z.J."/>
        </authorList>
    </citation>
    <scope>NUCLEOTIDE SEQUENCE [LARGE SCALE GENOMIC DNA]</scope>
    <source>
        <strain evidence="2">cv. Shenzhen</strain>
        <tissue evidence="1">Stem</tissue>
    </source>
</reference>
<dbReference type="Proteomes" id="UP000236161">
    <property type="component" value="Unassembled WGS sequence"/>
</dbReference>
<gene>
    <name evidence="1" type="ORF">AXF42_Ash017588</name>
</gene>
<dbReference type="EMBL" id="KZ452018">
    <property type="protein sequence ID" value="PKA50709.1"/>
    <property type="molecule type" value="Genomic_DNA"/>
</dbReference>
<protein>
    <submittedName>
        <fullName evidence="1">Uncharacterized protein</fullName>
    </submittedName>
</protein>
<dbReference type="AlphaFoldDB" id="A0A2I0A590"/>
<name>A0A2I0A590_9ASPA</name>
<evidence type="ECO:0000313" key="1">
    <source>
        <dbReference type="EMBL" id="PKA50709.1"/>
    </source>
</evidence>
<sequence length="80" mass="9449">MILRLLSLLTYSIGKSFRPNVEFFMLTVVLKEFPQYFAFWHQMLVEKRVCGSIVFEGTAHVRLYQHEVIGKHPTTYGVWL</sequence>
<evidence type="ECO:0000313" key="2">
    <source>
        <dbReference type="Proteomes" id="UP000236161"/>
    </source>
</evidence>